<comment type="caution">
    <text evidence="1">The sequence shown here is derived from an EMBL/GenBank/DDBJ whole genome shotgun (WGS) entry which is preliminary data.</text>
</comment>
<protein>
    <submittedName>
        <fullName evidence="1">Uncharacterized protein</fullName>
    </submittedName>
</protein>
<name>A0ABQ0QAZ0_9PROT</name>
<accession>A0ABQ0QAZ0</accession>
<dbReference type="EMBL" id="BAQW01000006">
    <property type="protein sequence ID" value="GBR11447.1"/>
    <property type="molecule type" value="Genomic_DNA"/>
</dbReference>
<reference evidence="1" key="1">
    <citation type="submission" date="2013-04" db="EMBL/GenBank/DDBJ databases">
        <title>The genome sequencing project of 58 acetic acid bacteria.</title>
        <authorList>
            <person name="Okamoto-Kainuma A."/>
            <person name="Ishikawa M."/>
            <person name="Umino S."/>
            <person name="Koizumi Y."/>
            <person name="Shiwa Y."/>
            <person name="Yoshikawa H."/>
            <person name="Matsutani M."/>
            <person name="Matsushita K."/>
        </authorList>
    </citation>
    <scope>NUCLEOTIDE SEQUENCE</scope>
    <source>
        <strain evidence="1">NRIC 0228</strain>
    </source>
</reference>
<gene>
    <name evidence="1" type="ORF">AA0228_1379</name>
</gene>
<organism evidence="1 2">
    <name type="scientific">Gluconobacter frateurii NRIC 0228</name>
    <dbReference type="NCBI Taxonomy" id="1307946"/>
    <lineage>
        <taxon>Bacteria</taxon>
        <taxon>Pseudomonadati</taxon>
        <taxon>Pseudomonadota</taxon>
        <taxon>Alphaproteobacteria</taxon>
        <taxon>Acetobacterales</taxon>
        <taxon>Acetobacteraceae</taxon>
        <taxon>Gluconobacter</taxon>
    </lineage>
</organism>
<evidence type="ECO:0000313" key="2">
    <source>
        <dbReference type="Proteomes" id="UP001061070"/>
    </source>
</evidence>
<sequence length="282" mass="29714">MDAFIKAGQWRKALQAVQDGQQLYGTTAFPGRERLSDVAKGVASHSPDKADDALTEADLLKKAVLAATGENGIQLNFLKALASRYAILGLPAAQRDTLQALQEFQQGEDAEKTNLQIARLDLNAGNLEAALHALPPEEPAGIRALPGGHSEASEVVLIRAKIALAQQNPQKALGYLQGRSEPDALQMQADILEQQKDWGGAVAVLKNLLQPLLSTPSGTQSPLTSAESDLVLRIGADASRAHDDATLAVLGKQFSARMSGQPSASMFRLLTEGKASSPPAGG</sequence>
<dbReference type="Proteomes" id="UP001061070">
    <property type="component" value="Unassembled WGS sequence"/>
</dbReference>
<evidence type="ECO:0000313" key="1">
    <source>
        <dbReference type="EMBL" id="GBR11447.1"/>
    </source>
</evidence>
<keyword evidence="2" id="KW-1185">Reference proteome</keyword>
<proteinExistence type="predicted"/>